<proteinExistence type="predicted"/>
<dbReference type="EMBL" id="ML210627">
    <property type="protein sequence ID" value="TFK16837.1"/>
    <property type="molecule type" value="Genomic_DNA"/>
</dbReference>
<accession>A0A5C3KAU0</accession>
<feature type="non-terminal residue" evidence="1">
    <location>
        <position position="1"/>
    </location>
</feature>
<dbReference type="AlphaFoldDB" id="A0A5C3KAU0"/>
<evidence type="ECO:0000313" key="2">
    <source>
        <dbReference type="Proteomes" id="UP000307440"/>
    </source>
</evidence>
<gene>
    <name evidence="1" type="ORF">FA15DRAFT_711364</name>
</gene>
<dbReference type="OrthoDB" id="10545565at2759"/>
<organism evidence="1 2">
    <name type="scientific">Coprinopsis marcescibilis</name>
    <name type="common">Agaric fungus</name>
    <name type="synonym">Psathyrella marcescibilis</name>
    <dbReference type="NCBI Taxonomy" id="230819"/>
    <lineage>
        <taxon>Eukaryota</taxon>
        <taxon>Fungi</taxon>
        <taxon>Dikarya</taxon>
        <taxon>Basidiomycota</taxon>
        <taxon>Agaricomycotina</taxon>
        <taxon>Agaricomycetes</taxon>
        <taxon>Agaricomycetidae</taxon>
        <taxon>Agaricales</taxon>
        <taxon>Agaricineae</taxon>
        <taxon>Psathyrellaceae</taxon>
        <taxon>Coprinopsis</taxon>
    </lineage>
</organism>
<keyword evidence="2" id="KW-1185">Reference proteome</keyword>
<sequence>LELSCTQLKSPEDSPSLIVVVKCIASAPDRISSISLEFQVEGNEILDISPQEVLGRETHTELSTKGNKKVGINAGVAVEGFSLGASFEKDKGVEKSATQVTQMSIKGVRIGRTEARWVLSEDPSDAGRAGLPTETELRMKVRFKPRKVMCSYQITAAKGDDARLAFDEKAEVNL</sequence>
<evidence type="ECO:0000313" key="1">
    <source>
        <dbReference type="EMBL" id="TFK16837.1"/>
    </source>
</evidence>
<protein>
    <submittedName>
        <fullName evidence="1">Uncharacterized protein</fullName>
    </submittedName>
</protein>
<reference evidence="1 2" key="1">
    <citation type="journal article" date="2019" name="Nat. Ecol. Evol.">
        <title>Megaphylogeny resolves global patterns of mushroom evolution.</title>
        <authorList>
            <person name="Varga T."/>
            <person name="Krizsan K."/>
            <person name="Foldi C."/>
            <person name="Dima B."/>
            <person name="Sanchez-Garcia M."/>
            <person name="Sanchez-Ramirez S."/>
            <person name="Szollosi G.J."/>
            <person name="Szarkandi J.G."/>
            <person name="Papp V."/>
            <person name="Albert L."/>
            <person name="Andreopoulos W."/>
            <person name="Angelini C."/>
            <person name="Antonin V."/>
            <person name="Barry K.W."/>
            <person name="Bougher N.L."/>
            <person name="Buchanan P."/>
            <person name="Buyck B."/>
            <person name="Bense V."/>
            <person name="Catcheside P."/>
            <person name="Chovatia M."/>
            <person name="Cooper J."/>
            <person name="Damon W."/>
            <person name="Desjardin D."/>
            <person name="Finy P."/>
            <person name="Geml J."/>
            <person name="Haridas S."/>
            <person name="Hughes K."/>
            <person name="Justo A."/>
            <person name="Karasinski D."/>
            <person name="Kautmanova I."/>
            <person name="Kiss B."/>
            <person name="Kocsube S."/>
            <person name="Kotiranta H."/>
            <person name="LaButti K.M."/>
            <person name="Lechner B.E."/>
            <person name="Liimatainen K."/>
            <person name="Lipzen A."/>
            <person name="Lukacs Z."/>
            <person name="Mihaltcheva S."/>
            <person name="Morgado L.N."/>
            <person name="Niskanen T."/>
            <person name="Noordeloos M.E."/>
            <person name="Ohm R.A."/>
            <person name="Ortiz-Santana B."/>
            <person name="Ovrebo C."/>
            <person name="Racz N."/>
            <person name="Riley R."/>
            <person name="Savchenko A."/>
            <person name="Shiryaev A."/>
            <person name="Soop K."/>
            <person name="Spirin V."/>
            <person name="Szebenyi C."/>
            <person name="Tomsovsky M."/>
            <person name="Tulloss R.E."/>
            <person name="Uehling J."/>
            <person name="Grigoriev I.V."/>
            <person name="Vagvolgyi C."/>
            <person name="Papp T."/>
            <person name="Martin F.M."/>
            <person name="Miettinen O."/>
            <person name="Hibbett D.S."/>
            <person name="Nagy L.G."/>
        </authorList>
    </citation>
    <scope>NUCLEOTIDE SEQUENCE [LARGE SCALE GENOMIC DNA]</scope>
    <source>
        <strain evidence="1 2">CBS 121175</strain>
    </source>
</reference>
<name>A0A5C3KAU0_COPMA</name>
<dbReference type="Proteomes" id="UP000307440">
    <property type="component" value="Unassembled WGS sequence"/>
</dbReference>